<evidence type="ECO:0000256" key="1">
    <source>
        <dbReference type="SAM" id="Coils"/>
    </source>
</evidence>
<protein>
    <submittedName>
        <fullName evidence="3">Uncharacterized protein</fullName>
    </submittedName>
</protein>
<feature type="transmembrane region" description="Helical" evidence="2">
    <location>
        <begin position="301"/>
        <end position="321"/>
    </location>
</feature>
<feature type="transmembrane region" description="Helical" evidence="2">
    <location>
        <begin position="108"/>
        <end position="129"/>
    </location>
</feature>
<evidence type="ECO:0000256" key="2">
    <source>
        <dbReference type="SAM" id="Phobius"/>
    </source>
</evidence>
<feature type="transmembrane region" description="Helical" evidence="2">
    <location>
        <begin position="56"/>
        <end position="72"/>
    </location>
</feature>
<feature type="transmembrane region" description="Helical" evidence="2">
    <location>
        <begin position="260"/>
        <end position="281"/>
    </location>
</feature>
<feature type="transmembrane region" description="Helical" evidence="2">
    <location>
        <begin position="29"/>
        <end position="50"/>
    </location>
</feature>
<sequence length="802" mass="89455">MIAVLNFAGDVVLAQEAVSRISIVKRSSLKLLIAAVIGLDVALSMTAIPLLPFNQAIFLAGALGITFALIAVKKPRAIAALASFAMLCLSIYHLNYLGFLGSLCEFGLAFKTLAIVWCLGLLLSIAFILDTPQKALSAFIGLLAFFLMFTNLYYLAIPLIIVSVLIFSGFNPWISLFYYLVLYIPFQVVSFSIEKLQGLLSENFMDLPPLLYTKLTIYEAVPPPLSTLTIEDLINALTTHAEEVSVQALSNSMIVYANSAIALSGFVLFIVASLTVARLTLKSTKIFASLKSIYKYAETVAKAAAMIASILIFHVLTTTLASSLNYITYLTDVTLIYSVFFAIAAGFSVLFSNLMLSVLESQERFREELKSLLSSMEKECERLLGILSDVKNLLPISDVSPIERRLALLLDKSRTSKSKLGLAGFLKLKSISQTAQSVKTELEDVKSMLNNALSSMYLRRASDLKDVVDWAKSIGVEISLPEGVDLSVSNEDVFKSWDEERKVEALRNVNKAAEDVARSLLNLYEQIYNTIRGLVDPALPPSSAGYNVIKAYLDQGDSWLALREVKERLNEFEAQYAGKLKDLKSRVVELVRNFETKFLNELMTPFISAFGKEAFKDELESVETIKSLGAVLEKVDEIPELVKMNVTLSDLYAKSMELLKKIYDKVLQAEKAVDEKSPIPGYDWGKDVEFYTKVREVLTEELYNPLNPQSMLNACEYILLELAPKGLTVLKRYLAMREFMANYPVAELIMSNELSRKGMVKLEDLPFSSEYAKEYMRLYFTKHFTSCSLDSRSWILKKRAAA</sequence>
<reference evidence="3 4" key="1">
    <citation type="submission" date="2018-06" db="EMBL/GenBank/DDBJ databases">
        <title>Extensive metabolic versatility and redundancy in microbially diverse, dynamic hydrothermal sediments.</title>
        <authorList>
            <person name="Dombrowski N."/>
            <person name="Teske A."/>
            <person name="Baker B.J."/>
        </authorList>
    </citation>
    <scope>NUCLEOTIDE SEQUENCE [LARGE SCALE GENOMIC DNA]</scope>
    <source>
        <strain evidence="3">B66_G16</strain>
    </source>
</reference>
<keyword evidence="2" id="KW-0812">Transmembrane</keyword>
<evidence type="ECO:0000313" key="4">
    <source>
        <dbReference type="Proteomes" id="UP000278475"/>
    </source>
</evidence>
<dbReference type="AlphaFoldDB" id="A0A497EQL2"/>
<evidence type="ECO:0000313" key="3">
    <source>
        <dbReference type="EMBL" id="RLE49665.1"/>
    </source>
</evidence>
<accession>A0A497EQL2</accession>
<comment type="caution">
    <text evidence="3">The sequence shown here is derived from an EMBL/GenBank/DDBJ whole genome shotgun (WGS) entry which is preliminary data.</text>
</comment>
<dbReference type="Proteomes" id="UP000278475">
    <property type="component" value="Unassembled WGS sequence"/>
</dbReference>
<gene>
    <name evidence="3" type="ORF">DRJ31_04140</name>
</gene>
<keyword evidence="2" id="KW-1133">Transmembrane helix</keyword>
<feature type="transmembrane region" description="Helical" evidence="2">
    <location>
        <begin position="136"/>
        <end position="167"/>
    </location>
</feature>
<keyword evidence="2" id="KW-0472">Membrane</keyword>
<feature type="transmembrane region" description="Helical" evidence="2">
    <location>
        <begin position="333"/>
        <end position="356"/>
    </location>
</feature>
<name>A0A497EQL2_9CREN</name>
<feature type="coiled-coil region" evidence="1">
    <location>
        <begin position="359"/>
        <end position="386"/>
    </location>
</feature>
<organism evidence="3 4">
    <name type="scientific">Thermoproteota archaeon</name>
    <dbReference type="NCBI Taxonomy" id="2056631"/>
    <lineage>
        <taxon>Archaea</taxon>
        <taxon>Thermoproteota</taxon>
    </lineage>
</organism>
<feature type="transmembrane region" description="Helical" evidence="2">
    <location>
        <begin position="77"/>
        <end position="96"/>
    </location>
</feature>
<keyword evidence="1" id="KW-0175">Coiled coil</keyword>
<dbReference type="EMBL" id="QMQV01000027">
    <property type="protein sequence ID" value="RLE49665.1"/>
    <property type="molecule type" value="Genomic_DNA"/>
</dbReference>
<proteinExistence type="predicted"/>